<feature type="compositionally biased region" description="Polar residues" evidence="1">
    <location>
        <begin position="229"/>
        <end position="243"/>
    </location>
</feature>
<feature type="compositionally biased region" description="Polar residues" evidence="1">
    <location>
        <begin position="152"/>
        <end position="176"/>
    </location>
</feature>
<dbReference type="EMBL" id="JAFJMO010000001">
    <property type="protein sequence ID" value="KAJ8288057.1"/>
    <property type="molecule type" value="Genomic_DNA"/>
</dbReference>
<dbReference type="GO" id="GO:0019902">
    <property type="term" value="F:phosphatase binding"/>
    <property type="evidence" value="ECO:0007669"/>
    <property type="project" value="InterPro"/>
</dbReference>
<feature type="region of interest" description="Disordered" evidence="1">
    <location>
        <begin position="229"/>
        <end position="267"/>
    </location>
</feature>
<feature type="domain" description="Phostensin/Taperin PP1-binding" evidence="2">
    <location>
        <begin position="184"/>
        <end position="320"/>
    </location>
</feature>
<dbReference type="Proteomes" id="UP001152803">
    <property type="component" value="Unassembled WGS sequence"/>
</dbReference>
<organism evidence="3 4">
    <name type="scientific">Conger conger</name>
    <name type="common">Conger eel</name>
    <name type="synonym">Muraena conger</name>
    <dbReference type="NCBI Taxonomy" id="82655"/>
    <lineage>
        <taxon>Eukaryota</taxon>
        <taxon>Metazoa</taxon>
        <taxon>Chordata</taxon>
        <taxon>Craniata</taxon>
        <taxon>Vertebrata</taxon>
        <taxon>Euteleostomi</taxon>
        <taxon>Actinopterygii</taxon>
        <taxon>Neopterygii</taxon>
        <taxon>Teleostei</taxon>
        <taxon>Anguilliformes</taxon>
        <taxon>Congridae</taxon>
        <taxon>Conger</taxon>
    </lineage>
</organism>
<feature type="region of interest" description="Disordered" evidence="1">
    <location>
        <begin position="117"/>
        <end position="211"/>
    </location>
</feature>
<dbReference type="PANTHER" id="PTHR21685:SF0">
    <property type="entry name" value="PHOSTENSIN"/>
    <property type="match status" value="1"/>
</dbReference>
<dbReference type="InterPro" id="IPR026671">
    <property type="entry name" value="PPP1R18/Tprn"/>
</dbReference>
<feature type="region of interest" description="Disordered" evidence="1">
    <location>
        <begin position="1"/>
        <end position="25"/>
    </location>
</feature>
<dbReference type="InterPro" id="IPR025907">
    <property type="entry name" value="Phostensin/Taperin_PP1-bd_dom"/>
</dbReference>
<feature type="compositionally biased region" description="Polar residues" evidence="1">
    <location>
        <begin position="9"/>
        <end position="18"/>
    </location>
</feature>
<accession>A0A9Q1I6X2</accession>
<evidence type="ECO:0000313" key="4">
    <source>
        <dbReference type="Proteomes" id="UP001152803"/>
    </source>
</evidence>
<dbReference type="PANTHER" id="PTHR21685">
    <property type="entry name" value="TON-B BOX DOMAIN"/>
    <property type="match status" value="1"/>
</dbReference>
<name>A0A9Q1I6X2_CONCO</name>
<keyword evidence="4" id="KW-1185">Reference proteome</keyword>
<evidence type="ECO:0000259" key="2">
    <source>
        <dbReference type="Pfam" id="PF13914"/>
    </source>
</evidence>
<evidence type="ECO:0000256" key="1">
    <source>
        <dbReference type="SAM" id="MobiDB-lite"/>
    </source>
</evidence>
<dbReference type="AlphaFoldDB" id="A0A9Q1I6X2"/>
<dbReference type="Pfam" id="PF13914">
    <property type="entry name" value="Phostensin"/>
    <property type="match status" value="1"/>
</dbReference>
<dbReference type="OrthoDB" id="8965062at2759"/>
<sequence>MSRIYKLKTVSSRTSASATEGKPGAQLLSLKIRQQEHHAQMHDSEAQQQQGQLRSQMFRIQLENQKLEMKLNQLCSQETREEPAANQPVQKQLRPFQLKEQNCNRTPQLIQFHQKIQQDHEPDNQMAQPKDEEICKTQKSVQPLQQHDDSQRTQSKLHQLNQSNFCTSFTINPKSSHSPENHPKNPGRSLTVPPPSASPSISPSQSPSLPLFSLRNSAAGLSKRGKTITINPRTLGTGMSSLPSPGVTGLPPSAPSPTPHVTEEKGKKRYPTVEEIEVIGGYQILEKSCLAKGSQKTVKVSFDEVQLEQLFEYPPESSLLASFLSPPRPGNETEERKEDEEDEDDEEEKEVFLLRSSRTVTPKFHLLKFSL</sequence>
<feature type="compositionally biased region" description="Basic and acidic residues" evidence="1">
    <location>
        <begin position="117"/>
        <end position="136"/>
    </location>
</feature>
<feature type="compositionally biased region" description="Acidic residues" evidence="1">
    <location>
        <begin position="337"/>
        <end position="349"/>
    </location>
</feature>
<feature type="compositionally biased region" description="Low complexity" evidence="1">
    <location>
        <begin position="198"/>
        <end position="211"/>
    </location>
</feature>
<protein>
    <recommendedName>
        <fullName evidence="2">Phostensin/Taperin PP1-binding domain-containing protein</fullName>
    </recommendedName>
</protein>
<proteinExistence type="predicted"/>
<comment type="caution">
    <text evidence="3">The sequence shown here is derived from an EMBL/GenBank/DDBJ whole genome shotgun (WGS) entry which is preliminary data.</text>
</comment>
<gene>
    <name evidence="3" type="ORF">COCON_G00007160</name>
</gene>
<reference evidence="3" key="1">
    <citation type="journal article" date="2023" name="Science">
        <title>Genome structures resolve the early diversification of teleost fishes.</title>
        <authorList>
            <person name="Parey E."/>
            <person name="Louis A."/>
            <person name="Montfort J."/>
            <person name="Bouchez O."/>
            <person name="Roques C."/>
            <person name="Iampietro C."/>
            <person name="Lluch J."/>
            <person name="Castinel A."/>
            <person name="Donnadieu C."/>
            <person name="Desvignes T."/>
            <person name="Floi Bucao C."/>
            <person name="Jouanno E."/>
            <person name="Wen M."/>
            <person name="Mejri S."/>
            <person name="Dirks R."/>
            <person name="Jansen H."/>
            <person name="Henkel C."/>
            <person name="Chen W.J."/>
            <person name="Zahm M."/>
            <person name="Cabau C."/>
            <person name="Klopp C."/>
            <person name="Thompson A.W."/>
            <person name="Robinson-Rechavi M."/>
            <person name="Braasch I."/>
            <person name="Lecointre G."/>
            <person name="Bobe J."/>
            <person name="Postlethwait J.H."/>
            <person name="Berthelot C."/>
            <person name="Roest Crollius H."/>
            <person name="Guiguen Y."/>
        </authorList>
    </citation>
    <scope>NUCLEOTIDE SEQUENCE</scope>
    <source>
        <strain evidence="3">Concon-B</strain>
    </source>
</reference>
<feature type="region of interest" description="Disordered" evidence="1">
    <location>
        <begin position="318"/>
        <end position="352"/>
    </location>
</feature>
<evidence type="ECO:0000313" key="3">
    <source>
        <dbReference type="EMBL" id="KAJ8288057.1"/>
    </source>
</evidence>